<dbReference type="InterPro" id="IPR036249">
    <property type="entry name" value="Thioredoxin-like_sf"/>
</dbReference>
<sequence>MKVIIYGSDICGDCLETKAYLKEHADESIQYNYFDITKSTGNLKRFLKLRDTMNLFAGVREGHTIGIPLFQFEDGTFTLNQQEAYQKMGI</sequence>
<dbReference type="EMBL" id="QVLX01000001">
    <property type="protein sequence ID" value="RGE89867.1"/>
    <property type="molecule type" value="Genomic_DNA"/>
</dbReference>
<dbReference type="AlphaFoldDB" id="A0A3E3K590"/>
<comment type="caution">
    <text evidence="1">The sequence shown here is derived from an EMBL/GenBank/DDBJ whole genome shotgun (WGS) entry which is preliminary data.</text>
</comment>
<dbReference type="OrthoDB" id="5679012at2"/>
<dbReference type="RefSeq" id="WP_024732711.1">
    <property type="nucleotide sequence ID" value="NZ_CALBAT010000003.1"/>
</dbReference>
<dbReference type="Gene3D" id="3.40.30.10">
    <property type="entry name" value="Glutaredoxin"/>
    <property type="match status" value="1"/>
</dbReference>
<dbReference type="Proteomes" id="UP000261080">
    <property type="component" value="Unassembled WGS sequence"/>
</dbReference>
<name>A0A3E3K590_9FIRM</name>
<dbReference type="GeneID" id="97192900"/>
<dbReference type="SUPFAM" id="SSF52833">
    <property type="entry name" value="Thioredoxin-like"/>
    <property type="match status" value="1"/>
</dbReference>
<keyword evidence="2" id="KW-1185">Reference proteome</keyword>
<gene>
    <name evidence="1" type="ORF">DW016_00910</name>
</gene>
<accession>A0A3E3K590</accession>
<protein>
    <recommendedName>
        <fullName evidence="3">Glutaredoxin</fullName>
    </recommendedName>
</protein>
<evidence type="ECO:0000313" key="1">
    <source>
        <dbReference type="EMBL" id="RGE89867.1"/>
    </source>
</evidence>
<proteinExistence type="predicted"/>
<evidence type="ECO:0000313" key="2">
    <source>
        <dbReference type="Proteomes" id="UP000261080"/>
    </source>
</evidence>
<reference evidence="1 2" key="1">
    <citation type="submission" date="2018-08" db="EMBL/GenBank/DDBJ databases">
        <title>A genome reference for cultivated species of the human gut microbiota.</title>
        <authorList>
            <person name="Zou Y."/>
            <person name="Xue W."/>
            <person name="Luo G."/>
        </authorList>
    </citation>
    <scope>NUCLEOTIDE SEQUENCE [LARGE SCALE GENOMIC DNA]</scope>
    <source>
        <strain evidence="1 2">AF37-2AT</strain>
    </source>
</reference>
<organism evidence="1 2">
    <name type="scientific">Sellimonas intestinalis</name>
    <dbReference type="NCBI Taxonomy" id="1653434"/>
    <lineage>
        <taxon>Bacteria</taxon>
        <taxon>Bacillati</taxon>
        <taxon>Bacillota</taxon>
        <taxon>Clostridia</taxon>
        <taxon>Lachnospirales</taxon>
        <taxon>Lachnospiraceae</taxon>
        <taxon>Sellimonas</taxon>
    </lineage>
</organism>
<evidence type="ECO:0008006" key="3">
    <source>
        <dbReference type="Google" id="ProtNLM"/>
    </source>
</evidence>